<evidence type="ECO:0000313" key="1">
    <source>
        <dbReference type="EMBL" id="ABG98333.1"/>
    </source>
</evidence>
<reference evidence="2" key="1">
    <citation type="journal article" date="2006" name="Proc. Natl. Acad. Sci. U.S.A.">
        <title>The complete genome of Rhodococcus sp. RHA1 provides insights into a catabolic powerhouse.</title>
        <authorList>
            <person name="McLeod M.P."/>
            <person name="Warren R.L."/>
            <person name="Hsiao W.W.L."/>
            <person name="Araki N."/>
            <person name="Myhre M."/>
            <person name="Fernandes C."/>
            <person name="Miyazawa D."/>
            <person name="Wong W."/>
            <person name="Lillquist A.L."/>
            <person name="Wang D."/>
            <person name="Dosanjh M."/>
            <person name="Hara H."/>
            <person name="Petrescu A."/>
            <person name="Morin R.D."/>
            <person name="Yang G."/>
            <person name="Stott J.M."/>
            <person name="Schein J.E."/>
            <person name="Shin H."/>
            <person name="Smailus D."/>
            <person name="Siddiqui A.S."/>
            <person name="Marra M.A."/>
            <person name="Jones S.J.M."/>
            <person name="Holt R."/>
            <person name="Brinkman F.S.L."/>
            <person name="Miyauchi K."/>
            <person name="Fukuda M."/>
            <person name="Davies J.E."/>
            <person name="Mohn W.W."/>
            <person name="Eltis L.D."/>
        </authorList>
    </citation>
    <scope>NUCLEOTIDE SEQUENCE [LARGE SCALE GENOMIC DNA]</scope>
    <source>
        <strain evidence="2">RHA1</strain>
    </source>
</reference>
<organism evidence="1 2">
    <name type="scientific">Rhodococcus jostii (strain RHA1)</name>
    <dbReference type="NCBI Taxonomy" id="101510"/>
    <lineage>
        <taxon>Bacteria</taxon>
        <taxon>Bacillati</taxon>
        <taxon>Actinomycetota</taxon>
        <taxon>Actinomycetes</taxon>
        <taxon>Mycobacteriales</taxon>
        <taxon>Nocardiaceae</taxon>
        <taxon>Rhodococcus</taxon>
    </lineage>
</organism>
<dbReference type="Proteomes" id="UP000008710">
    <property type="component" value="Chromosome"/>
</dbReference>
<evidence type="ECO:0000313" key="2">
    <source>
        <dbReference type="Proteomes" id="UP000008710"/>
    </source>
</evidence>
<protein>
    <submittedName>
        <fullName evidence="1">Uncharacterized protein</fullName>
    </submittedName>
</protein>
<dbReference type="EMBL" id="CP000431">
    <property type="protein sequence ID" value="ABG98333.1"/>
    <property type="molecule type" value="Genomic_DNA"/>
</dbReference>
<sequence>MTSAVGQNCSYLCRAIAQELENTQRTCEYIGDTPLTTELWTEAVALSDACSRYLELGYQLRIKAMEVGISPKQWQEIRKGRAGR</sequence>
<dbReference type="HOGENOM" id="CLU_2525329_0_0_11"/>
<dbReference type="RefSeq" id="WP_011598412.1">
    <property type="nucleotide sequence ID" value="NC_008268.1"/>
</dbReference>
<dbReference type="eggNOG" id="ENOG5031GU6">
    <property type="taxonomic scope" value="Bacteria"/>
</dbReference>
<gene>
    <name evidence="1" type="ordered locus">RHA1_ro06560</name>
</gene>
<accession>Q0S2A3</accession>
<dbReference type="AlphaFoldDB" id="Q0S2A3"/>
<proteinExistence type="predicted"/>
<name>Q0S2A3_RHOJR</name>
<dbReference type="OrthoDB" id="4480813at2"/>
<dbReference type="KEGG" id="rha:RHA1_ro06560"/>